<dbReference type="CDD" id="cd03230">
    <property type="entry name" value="ABC_DR_subfamily_A"/>
    <property type="match status" value="1"/>
</dbReference>
<reference evidence="7 8" key="1">
    <citation type="submission" date="2015-02" db="EMBL/GenBank/DDBJ databases">
        <title>Draft genome sequences of ten Microbacterium spp. with emphasis on heavy metal contaminated environments.</title>
        <authorList>
            <person name="Corretto E."/>
        </authorList>
    </citation>
    <scope>NUCLEOTIDE SEQUENCE [LARGE SCALE GENOMIC DNA]</scope>
    <source>
        <strain evidence="7 8">DSM 8608</strain>
    </source>
</reference>
<dbReference type="Gene3D" id="3.40.50.300">
    <property type="entry name" value="P-loop containing nucleotide triphosphate hydrolases"/>
    <property type="match status" value="1"/>
</dbReference>
<dbReference type="PANTHER" id="PTHR43335:SF3">
    <property type="entry name" value="ABC TRANSPORTER"/>
    <property type="match status" value="1"/>
</dbReference>
<dbReference type="InterPro" id="IPR027417">
    <property type="entry name" value="P-loop_NTPase"/>
</dbReference>
<comment type="caution">
    <text evidence="7">The sequence shown here is derived from an EMBL/GenBank/DDBJ whole genome shotgun (WGS) entry which is preliminary data.</text>
</comment>
<dbReference type="GO" id="GO:0016887">
    <property type="term" value="F:ATP hydrolysis activity"/>
    <property type="evidence" value="ECO:0007669"/>
    <property type="project" value="InterPro"/>
</dbReference>
<sequence length="342" mass="35853">MPSPAPRAPGIPAEPGIVVQGVRRSFGEVQAVRNVTLRAHAGRVTGLVGPNGSGKTTLLLMLASLLAPDAGSIRIDGVDPVTDPQAARALLGWMPDALGAWNSLTSRETLAVTARLYGMPRAEASVRADALLGEVGLVDLADAPARVLSRGQKQRLGLARALVHDPRVLLLDEPASGLDPQARIDLRLLLRRFAAEGRTVLVSSHILSELEEVVDDAVFLMAGATVDPARVEAASRRARPWRVRLAGAEASVAVEQVAGALRIPVENLGVDRRDVVVSFESEDAAAVALRDLVAAGLDVVEFAAAQGALERTFLDLGDGRPPQSPPPSELPAPGEDESEATS</sequence>
<organism evidence="7 8">
    <name type="scientific">Microbacterium trichothecenolyticum</name>
    <name type="common">Aureobacterium trichothecenolyticum</name>
    <dbReference type="NCBI Taxonomy" id="69370"/>
    <lineage>
        <taxon>Bacteria</taxon>
        <taxon>Bacillati</taxon>
        <taxon>Actinomycetota</taxon>
        <taxon>Actinomycetes</taxon>
        <taxon>Micrococcales</taxon>
        <taxon>Microbacteriaceae</taxon>
        <taxon>Microbacterium</taxon>
    </lineage>
</organism>
<evidence type="ECO:0000256" key="2">
    <source>
        <dbReference type="ARBA" id="ARBA00022448"/>
    </source>
</evidence>
<keyword evidence="2" id="KW-0813">Transport</keyword>
<gene>
    <name evidence="7" type="primary">yxlF_1</name>
    <name evidence="7" type="ORF">RS82_00817</name>
</gene>
<name>A0A0M2HJ85_MICTR</name>
<comment type="similarity">
    <text evidence="1">Belongs to the ABC transporter superfamily.</text>
</comment>
<keyword evidence="7" id="KW-0378">Hydrolase</keyword>
<feature type="domain" description="ABC transporter" evidence="6">
    <location>
        <begin position="17"/>
        <end position="247"/>
    </location>
</feature>
<evidence type="ECO:0000313" key="8">
    <source>
        <dbReference type="Proteomes" id="UP000034098"/>
    </source>
</evidence>
<dbReference type="Proteomes" id="UP000034098">
    <property type="component" value="Unassembled WGS sequence"/>
</dbReference>
<keyword evidence="8" id="KW-1185">Reference proteome</keyword>
<evidence type="ECO:0000259" key="6">
    <source>
        <dbReference type="PROSITE" id="PS50893"/>
    </source>
</evidence>
<keyword evidence="3" id="KW-0547">Nucleotide-binding</keyword>
<evidence type="ECO:0000256" key="3">
    <source>
        <dbReference type="ARBA" id="ARBA00022741"/>
    </source>
</evidence>
<accession>A0A0M2HJ85</accession>
<evidence type="ECO:0000256" key="1">
    <source>
        <dbReference type="ARBA" id="ARBA00005417"/>
    </source>
</evidence>
<dbReference type="PROSITE" id="PS50893">
    <property type="entry name" value="ABC_TRANSPORTER_2"/>
    <property type="match status" value="1"/>
</dbReference>
<dbReference type="Pfam" id="PF00005">
    <property type="entry name" value="ABC_tran"/>
    <property type="match status" value="1"/>
</dbReference>
<dbReference type="PATRIC" id="fig|69370.6.peg.841"/>
<dbReference type="RefSeq" id="WP_045297174.1">
    <property type="nucleotide sequence ID" value="NZ_JYJA01000026.1"/>
</dbReference>
<dbReference type="SUPFAM" id="SSF52540">
    <property type="entry name" value="P-loop containing nucleoside triphosphate hydrolases"/>
    <property type="match status" value="1"/>
</dbReference>
<dbReference type="GO" id="GO:0005524">
    <property type="term" value="F:ATP binding"/>
    <property type="evidence" value="ECO:0007669"/>
    <property type="project" value="UniProtKB-KW"/>
</dbReference>
<proteinExistence type="inferred from homology"/>
<dbReference type="PANTHER" id="PTHR43335">
    <property type="entry name" value="ABC TRANSPORTER, ATP-BINDING PROTEIN"/>
    <property type="match status" value="1"/>
</dbReference>
<evidence type="ECO:0000313" key="7">
    <source>
        <dbReference type="EMBL" id="KJL44423.1"/>
    </source>
</evidence>
<dbReference type="EC" id="3.6.3.-" evidence="7"/>
<dbReference type="InterPro" id="IPR003439">
    <property type="entry name" value="ABC_transporter-like_ATP-bd"/>
</dbReference>
<evidence type="ECO:0000256" key="5">
    <source>
        <dbReference type="SAM" id="MobiDB-lite"/>
    </source>
</evidence>
<dbReference type="OrthoDB" id="9804819at2"/>
<keyword evidence="4 7" id="KW-0067">ATP-binding</keyword>
<dbReference type="EMBL" id="JYJA01000026">
    <property type="protein sequence ID" value="KJL44423.1"/>
    <property type="molecule type" value="Genomic_DNA"/>
</dbReference>
<feature type="region of interest" description="Disordered" evidence="5">
    <location>
        <begin position="314"/>
        <end position="342"/>
    </location>
</feature>
<dbReference type="AlphaFoldDB" id="A0A0M2HJ85"/>
<dbReference type="SMART" id="SM00382">
    <property type="entry name" value="AAA"/>
    <property type="match status" value="1"/>
</dbReference>
<evidence type="ECO:0000256" key="4">
    <source>
        <dbReference type="ARBA" id="ARBA00022840"/>
    </source>
</evidence>
<protein>
    <submittedName>
        <fullName evidence="7">Putative ABC transporter ATP-binding protein YxlF</fullName>
        <ecNumber evidence="7">3.6.3.-</ecNumber>
    </submittedName>
</protein>
<dbReference type="InterPro" id="IPR003593">
    <property type="entry name" value="AAA+_ATPase"/>
</dbReference>